<dbReference type="AlphaFoldDB" id="A0A975BN30"/>
<feature type="transmembrane region" description="Helical" evidence="2">
    <location>
        <begin position="85"/>
        <end position="106"/>
    </location>
</feature>
<evidence type="ECO:0000256" key="2">
    <source>
        <dbReference type="SAM" id="Phobius"/>
    </source>
</evidence>
<name>A0A975BN30_9BACT</name>
<feature type="signal peptide" evidence="3">
    <location>
        <begin position="1"/>
        <end position="25"/>
    </location>
</feature>
<dbReference type="Pfam" id="PF14316">
    <property type="entry name" value="DUF4381"/>
    <property type="match status" value="1"/>
</dbReference>
<sequence>MRMHRNIIRFLLVVLILFFTVTAFAQQKDNAASEPPANTNANKASGTEQSVSDPAKKRAEKQKTIQMTDIHDIRPPEIIGVDLTILYLVLLTLFVAGLVVAAYLYFKKRRKKIKEKEIVKLSPDEAALALLDELMDMENSDGKEFYFQLSAILRNYIQGRYNINAPEMTTEEFLPKIEELGLQKELQKSLRELLRSIDPVKFAGSLAVQNKMKDDLKFVINFVNQTKKQLIIDN</sequence>
<dbReference type="Proteomes" id="UP000663722">
    <property type="component" value="Chromosome"/>
</dbReference>
<feature type="compositionally biased region" description="Polar residues" evidence="1">
    <location>
        <begin position="30"/>
        <end position="52"/>
    </location>
</feature>
<evidence type="ECO:0000256" key="1">
    <source>
        <dbReference type="SAM" id="MobiDB-lite"/>
    </source>
</evidence>
<reference evidence="4" key="1">
    <citation type="journal article" date="2021" name="Microb. Physiol.">
        <title>Proteogenomic Insights into the Physiology of Marine, Sulfate-Reducing, Filamentous Desulfonema limicola and Desulfonema magnum.</title>
        <authorList>
            <person name="Schnaars V."/>
            <person name="Wohlbrand L."/>
            <person name="Scheve S."/>
            <person name="Hinrichs C."/>
            <person name="Reinhardt R."/>
            <person name="Rabus R."/>
        </authorList>
    </citation>
    <scope>NUCLEOTIDE SEQUENCE</scope>
    <source>
        <strain evidence="4">4be13</strain>
    </source>
</reference>
<dbReference type="EMBL" id="CP061800">
    <property type="protein sequence ID" value="QTA88561.1"/>
    <property type="molecule type" value="Genomic_DNA"/>
</dbReference>
<keyword evidence="2" id="KW-0472">Membrane</keyword>
<dbReference type="KEGG" id="dmm:dnm_046080"/>
<keyword evidence="2" id="KW-0812">Transmembrane</keyword>
<evidence type="ECO:0000313" key="5">
    <source>
        <dbReference type="Proteomes" id="UP000663722"/>
    </source>
</evidence>
<organism evidence="4 5">
    <name type="scientific">Desulfonema magnum</name>
    <dbReference type="NCBI Taxonomy" id="45655"/>
    <lineage>
        <taxon>Bacteria</taxon>
        <taxon>Pseudomonadati</taxon>
        <taxon>Thermodesulfobacteriota</taxon>
        <taxon>Desulfobacteria</taxon>
        <taxon>Desulfobacterales</taxon>
        <taxon>Desulfococcaceae</taxon>
        <taxon>Desulfonema</taxon>
    </lineage>
</organism>
<feature type="chain" id="PRO_5036870307" evidence="3">
    <location>
        <begin position="26"/>
        <end position="234"/>
    </location>
</feature>
<evidence type="ECO:0000313" key="4">
    <source>
        <dbReference type="EMBL" id="QTA88561.1"/>
    </source>
</evidence>
<dbReference type="InterPro" id="IPR025489">
    <property type="entry name" value="DUF4381"/>
</dbReference>
<feature type="region of interest" description="Disordered" evidence="1">
    <location>
        <begin position="30"/>
        <end position="59"/>
    </location>
</feature>
<keyword evidence="5" id="KW-1185">Reference proteome</keyword>
<keyword evidence="3" id="KW-0732">Signal</keyword>
<gene>
    <name evidence="4" type="ORF">dnm_046080</name>
</gene>
<keyword evidence="2" id="KW-1133">Transmembrane helix</keyword>
<accession>A0A975BN30</accession>
<protein>
    <submittedName>
        <fullName evidence="4">DUF4381</fullName>
    </submittedName>
</protein>
<proteinExistence type="predicted"/>
<evidence type="ECO:0000256" key="3">
    <source>
        <dbReference type="SAM" id="SignalP"/>
    </source>
</evidence>